<dbReference type="InterPro" id="IPR000524">
    <property type="entry name" value="Tscrpt_reg_HTH_GntR"/>
</dbReference>
<dbReference type="CDD" id="cd07377">
    <property type="entry name" value="WHTH_GntR"/>
    <property type="match status" value="1"/>
</dbReference>
<dbReference type="InterPro" id="IPR036390">
    <property type="entry name" value="WH_DNA-bd_sf"/>
</dbReference>
<name>A0A9E8LUF7_9BACI</name>
<dbReference type="PANTHER" id="PTHR43537:SF5">
    <property type="entry name" value="UXU OPERON TRANSCRIPTIONAL REGULATOR"/>
    <property type="match status" value="1"/>
</dbReference>
<evidence type="ECO:0000313" key="5">
    <source>
        <dbReference type="EMBL" id="WAA09009.1"/>
    </source>
</evidence>
<dbReference type="SUPFAM" id="SSF48008">
    <property type="entry name" value="GntR ligand-binding domain-like"/>
    <property type="match status" value="1"/>
</dbReference>
<evidence type="ECO:0000313" key="6">
    <source>
        <dbReference type="Proteomes" id="UP001164718"/>
    </source>
</evidence>
<dbReference type="PROSITE" id="PS50949">
    <property type="entry name" value="HTH_GNTR"/>
    <property type="match status" value="1"/>
</dbReference>
<dbReference type="InterPro" id="IPR008920">
    <property type="entry name" value="TF_FadR/GntR_C"/>
</dbReference>
<keyword evidence="3" id="KW-0804">Transcription</keyword>
<dbReference type="PANTHER" id="PTHR43537">
    <property type="entry name" value="TRANSCRIPTIONAL REGULATOR, GNTR FAMILY"/>
    <property type="match status" value="1"/>
</dbReference>
<evidence type="ECO:0000256" key="2">
    <source>
        <dbReference type="ARBA" id="ARBA00023125"/>
    </source>
</evidence>
<evidence type="ECO:0000256" key="3">
    <source>
        <dbReference type="ARBA" id="ARBA00023163"/>
    </source>
</evidence>
<dbReference type="Gene3D" id="1.20.120.530">
    <property type="entry name" value="GntR ligand-binding domain-like"/>
    <property type="match status" value="1"/>
</dbReference>
<dbReference type="InterPro" id="IPR036388">
    <property type="entry name" value="WH-like_DNA-bd_sf"/>
</dbReference>
<dbReference type="PRINTS" id="PR00035">
    <property type="entry name" value="HTHGNTR"/>
</dbReference>
<evidence type="ECO:0000259" key="4">
    <source>
        <dbReference type="PROSITE" id="PS50949"/>
    </source>
</evidence>
<dbReference type="GO" id="GO:0003700">
    <property type="term" value="F:DNA-binding transcription factor activity"/>
    <property type="evidence" value="ECO:0007669"/>
    <property type="project" value="InterPro"/>
</dbReference>
<dbReference type="Pfam" id="PF00392">
    <property type="entry name" value="GntR"/>
    <property type="match status" value="1"/>
</dbReference>
<dbReference type="SMART" id="SM00345">
    <property type="entry name" value="HTH_GNTR"/>
    <property type="match status" value="1"/>
</dbReference>
<gene>
    <name evidence="5" type="ORF">OE104_10430</name>
</gene>
<organism evidence="5 6">
    <name type="scientific">Fervidibacillus albus</name>
    <dbReference type="NCBI Taxonomy" id="2980026"/>
    <lineage>
        <taxon>Bacteria</taxon>
        <taxon>Bacillati</taxon>
        <taxon>Bacillota</taxon>
        <taxon>Bacilli</taxon>
        <taxon>Bacillales</taxon>
        <taxon>Bacillaceae</taxon>
        <taxon>Fervidibacillus</taxon>
    </lineage>
</organism>
<dbReference type="EMBL" id="CP106878">
    <property type="protein sequence ID" value="WAA09009.1"/>
    <property type="molecule type" value="Genomic_DNA"/>
</dbReference>
<dbReference type="KEGG" id="faf:OE104_10430"/>
<keyword evidence="6" id="KW-1185">Reference proteome</keyword>
<dbReference type="Proteomes" id="UP001164718">
    <property type="component" value="Chromosome"/>
</dbReference>
<evidence type="ECO:0000256" key="1">
    <source>
        <dbReference type="ARBA" id="ARBA00023015"/>
    </source>
</evidence>
<dbReference type="GO" id="GO:0003677">
    <property type="term" value="F:DNA binding"/>
    <property type="evidence" value="ECO:0007669"/>
    <property type="project" value="UniProtKB-KW"/>
</dbReference>
<feature type="domain" description="HTH gntR-type" evidence="4">
    <location>
        <begin position="10"/>
        <end position="78"/>
    </location>
</feature>
<protein>
    <submittedName>
        <fullName evidence="5">FadR family transcriptional regulator</fullName>
    </submittedName>
</protein>
<dbReference type="RefSeq" id="WP_275416793.1">
    <property type="nucleotide sequence ID" value="NZ_CP106878.1"/>
</dbReference>
<dbReference type="Gene3D" id="1.10.10.10">
    <property type="entry name" value="Winged helix-like DNA-binding domain superfamily/Winged helix DNA-binding domain"/>
    <property type="match status" value="1"/>
</dbReference>
<dbReference type="SUPFAM" id="SSF46785">
    <property type="entry name" value="Winged helix' DNA-binding domain"/>
    <property type="match status" value="1"/>
</dbReference>
<keyword evidence="1" id="KW-0805">Transcription regulation</keyword>
<keyword evidence="2" id="KW-0238">DNA-binding</keyword>
<proteinExistence type="predicted"/>
<dbReference type="Pfam" id="PF07729">
    <property type="entry name" value="FCD"/>
    <property type="match status" value="1"/>
</dbReference>
<dbReference type="InterPro" id="IPR011711">
    <property type="entry name" value="GntR_C"/>
</dbReference>
<reference evidence="5" key="1">
    <citation type="submission" date="2022-09" db="EMBL/GenBank/DDBJ databases">
        <title>Complete Genomes of Fervidibacillus albus and Fervidibacillus halotolerans isolated from tidal flat sediments.</title>
        <authorList>
            <person name="Kwon K.K."/>
            <person name="Yang S.-H."/>
            <person name="Park M.J."/>
            <person name="Oh H.-M."/>
        </authorList>
    </citation>
    <scope>NUCLEOTIDE SEQUENCE</scope>
    <source>
        <strain evidence="5">MEBiC13591</strain>
    </source>
</reference>
<accession>A0A9E8LUF7</accession>
<dbReference type="SMART" id="SM00895">
    <property type="entry name" value="FCD"/>
    <property type="match status" value="1"/>
</dbReference>
<dbReference type="AlphaFoldDB" id="A0A9E8LUF7"/>
<sequence>MSKMFNLERKGVSEKVADNIKELIQQGKYTEGQKIPGEREMAQKLNVSRNTVREAYKILEACGFVTIKHGNGVYVASEEEQIRKMTSAFFTSTDQIKDLFAVRKVLENSSVEWAIKYGKKEEIEKLVQIVEQSKKSTNDYQKLSDLDLEFHLSLANMSRNSVLIRIMHHLIDLLEGSRLQSINIPGRPVQSIKEHEMIVEAIKRGNVVDAQNCMSFHLDSVKKSIMEELTMEDGNE</sequence>